<feature type="transmembrane region" description="Helical" evidence="1">
    <location>
        <begin position="81"/>
        <end position="102"/>
    </location>
</feature>
<organism evidence="2 3">
    <name type="scientific">Candidatus Woesebacteria bacterium GW2011_GWB1_38_8</name>
    <dbReference type="NCBI Taxonomy" id="1618570"/>
    <lineage>
        <taxon>Bacteria</taxon>
        <taxon>Candidatus Woeseibacteriota</taxon>
    </lineage>
</organism>
<evidence type="ECO:0000313" key="3">
    <source>
        <dbReference type="Proteomes" id="UP000034081"/>
    </source>
</evidence>
<protein>
    <recommendedName>
        <fullName evidence="4">Transmembrane protein</fullName>
    </recommendedName>
</protein>
<dbReference type="Proteomes" id="UP000034081">
    <property type="component" value="Unassembled WGS sequence"/>
</dbReference>
<feature type="transmembrane region" description="Helical" evidence="1">
    <location>
        <begin position="12"/>
        <end position="30"/>
    </location>
</feature>
<keyword evidence="1" id="KW-0812">Transmembrane</keyword>
<keyword evidence="1" id="KW-1133">Transmembrane helix</keyword>
<proteinExistence type="predicted"/>
<dbReference type="EMBL" id="LBVL01000013">
    <property type="protein sequence ID" value="KKQ84884.1"/>
    <property type="molecule type" value="Genomic_DNA"/>
</dbReference>
<evidence type="ECO:0000256" key="1">
    <source>
        <dbReference type="SAM" id="Phobius"/>
    </source>
</evidence>
<keyword evidence="1" id="KW-0472">Membrane</keyword>
<evidence type="ECO:0000313" key="2">
    <source>
        <dbReference type="EMBL" id="KKQ84884.1"/>
    </source>
</evidence>
<gene>
    <name evidence="2" type="ORF">UT08_C0013G0021</name>
</gene>
<dbReference type="AlphaFoldDB" id="A0A0G0NG55"/>
<evidence type="ECO:0008006" key="4">
    <source>
        <dbReference type="Google" id="ProtNLM"/>
    </source>
</evidence>
<reference evidence="2 3" key="1">
    <citation type="journal article" date="2015" name="Nature">
        <title>rRNA introns, odd ribosomes, and small enigmatic genomes across a large radiation of phyla.</title>
        <authorList>
            <person name="Brown C.T."/>
            <person name="Hug L.A."/>
            <person name="Thomas B.C."/>
            <person name="Sharon I."/>
            <person name="Castelle C.J."/>
            <person name="Singh A."/>
            <person name="Wilkins M.J."/>
            <person name="Williams K.H."/>
            <person name="Banfield J.F."/>
        </authorList>
    </citation>
    <scope>NUCLEOTIDE SEQUENCE [LARGE SCALE GENOMIC DNA]</scope>
</reference>
<sequence>MQTIEQEDKHIFEILAIFMVFGMFLGWGAYKQNPYDYVCIDESARNYIYYENCMEDCNIGEYECLSSCGCGEIERRKDNPLIEVIVGGLGGITLWSLYMVLFKGY</sequence>
<accession>A0A0G0NG55</accession>
<comment type="caution">
    <text evidence="2">The sequence shown here is derived from an EMBL/GenBank/DDBJ whole genome shotgun (WGS) entry which is preliminary data.</text>
</comment>
<name>A0A0G0NG55_9BACT</name>